<protein>
    <submittedName>
        <fullName evidence="2">Uncharacterized protein</fullName>
    </submittedName>
</protein>
<reference evidence="2 3" key="1">
    <citation type="journal article" date="2018" name="PLoS ONE">
        <title>The draft genome of Kipferlia bialata reveals reductive genome evolution in fornicate parasites.</title>
        <authorList>
            <person name="Tanifuji G."/>
            <person name="Takabayashi S."/>
            <person name="Kume K."/>
            <person name="Takagi M."/>
            <person name="Nakayama T."/>
            <person name="Kamikawa R."/>
            <person name="Inagaki Y."/>
            <person name="Hashimoto T."/>
        </authorList>
    </citation>
    <scope>NUCLEOTIDE SEQUENCE [LARGE SCALE GENOMIC DNA]</scope>
    <source>
        <strain evidence="2">NY0173</strain>
    </source>
</reference>
<dbReference type="EMBL" id="BDIP01000699">
    <property type="protein sequence ID" value="GIQ82448.1"/>
    <property type="molecule type" value="Genomic_DNA"/>
</dbReference>
<evidence type="ECO:0000313" key="2">
    <source>
        <dbReference type="EMBL" id="GIQ82448.1"/>
    </source>
</evidence>
<feature type="chain" id="PRO_5039925030" evidence="1">
    <location>
        <begin position="21"/>
        <end position="121"/>
    </location>
</feature>
<name>A0A9K3CUA8_9EUKA</name>
<feature type="signal peptide" evidence="1">
    <location>
        <begin position="1"/>
        <end position="20"/>
    </location>
</feature>
<organism evidence="2 3">
    <name type="scientific">Kipferlia bialata</name>
    <dbReference type="NCBI Taxonomy" id="797122"/>
    <lineage>
        <taxon>Eukaryota</taxon>
        <taxon>Metamonada</taxon>
        <taxon>Carpediemonas-like organisms</taxon>
        <taxon>Kipferlia</taxon>
    </lineage>
</organism>
<keyword evidence="3" id="KW-1185">Reference proteome</keyword>
<comment type="caution">
    <text evidence="2">The sequence shown here is derived from an EMBL/GenBank/DDBJ whole genome shotgun (WGS) entry which is preliminary data.</text>
</comment>
<dbReference type="Proteomes" id="UP000265618">
    <property type="component" value="Unassembled WGS sequence"/>
</dbReference>
<gene>
    <name evidence="2" type="ORF">KIPB_003587</name>
</gene>
<evidence type="ECO:0000256" key="1">
    <source>
        <dbReference type="SAM" id="SignalP"/>
    </source>
</evidence>
<keyword evidence="1" id="KW-0732">Signal</keyword>
<evidence type="ECO:0000313" key="3">
    <source>
        <dbReference type="Proteomes" id="UP000265618"/>
    </source>
</evidence>
<dbReference type="AlphaFoldDB" id="A0A9K3CUA8"/>
<feature type="non-terminal residue" evidence="2">
    <location>
        <position position="1"/>
    </location>
</feature>
<sequence>MHPALIVLCCVSLALCSTWSYNITHPENVSDSAFGYVVGVSGDWAVITAPYANNVNGAGYMYQRADRREFEFDYHSDLDISDTSTYRFGHTAAIDGDWVAMDCMQKCGYSPYSRINLYNWQ</sequence>
<proteinExistence type="predicted"/>
<accession>A0A9K3CUA8</accession>